<sequence>MINKEELYNFEDVSDLELNYTSKLNQWLIQNEDYNERKFLKEAILFNEKSISHLTILSELEEEYSINNAEAILKSYQLSVRNISKPLDFQINRKDTDSTKSLISYLYELYGLVGRYLKKIKSEDATVTKVNIKNILKEYTNEIFVDYILVDDYINDFLNENFYFTSFLKKYNSNNWENDIEKYSFFDFNKFHEHLYHKNEVVKILKKKFKTKKSFNNLKFDSKVDSDFALKIYMLEKMGIIDQLKVNYQIEDSKIEDFIADLLGCTNRTVRKSYLVKSVSPSYKRIAESYIENLNSLMRKEMEGTPRKKLGLFLKNKK</sequence>
<accession>A0A1I4U0H4</accession>
<name>A0A1I4U0H4_9FLAO</name>
<protein>
    <submittedName>
        <fullName evidence="1">Uncharacterized protein</fullName>
    </submittedName>
</protein>
<dbReference type="AlphaFoldDB" id="A0A1I4U0H4"/>
<proteinExistence type="predicted"/>
<organism evidence="1 2">
    <name type="scientific">Algoriella xinjiangensis</name>
    <dbReference type="NCBI Taxonomy" id="684065"/>
    <lineage>
        <taxon>Bacteria</taxon>
        <taxon>Pseudomonadati</taxon>
        <taxon>Bacteroidota</taxon>
        <taxon>Flavobacteriia</taxon>
        <taxon>Flavobacteriales</taxon>
        <taxon>Weeksellaceae</taxon>
        <taxon>Algoriella</taxon>
    </lineage>
</organism>
<dbReference type="STRING" id="684065.SAMN05421738_1035"/>
<dbReference type="EMBL" id="FOUZ01000003">
    <property type="protein sequence ID" value="SFM82377.1"/>
    <property type="molecule type" value="Genomic_DNA"/>
</dbReference>
<dbReference type="RefSeq" id="WP_092906495.1">
    <property type="nucleotide sequence ID" value="NZ_FOUZ01000003.1"/>
</dbReference>
<evidence type="ECO:0000313" key="1">
    <source>
        <dbReference type="EMBL" id="SFM82377.1"/>
    </source>
</evidence>
<evidence type="ECO:0000313" key="2">
    <source>
        <dbReference type="Proteomes" id="UP000199149"/>
    </source>
</evidence>
<dbReference type="Proteomes" id="UP000199149">
    <property type="component" value="Unassembled WGS sequence"/>
</dbReference>
<reference evidence="2" key="1">
    <citation type="submission" date="2016-10" db="EMBL/GenBank/DDBJ databases">
        <authorList>
            <person name="Varghese N."/>
            <person name="Submissions S."/>
        </authorList>
    </citation>
    <scope>NUCLEOTIDE SEQUENCE [LARGE SCALE GENOMIC DNA]</scope>
    <source>
        <strain evidence="2">XJ109</strain>
    </source>
</reference>
<dbReference type="OrthoDB" id="5464618at2"/>
<keyword evidence="2" id="KW-1185">Reference proteome</keyword>
<gene>
    <name evidence="1" type="ORF">SAMN05421738_1035</name>
</gene>